<proteinExistence type="predicted"/>
<evidence type="ECO:0000313" key="1">
    <source>
        <dbReference type="EMBL" id="KAL2849174.1"/>
    </source>
</evidence>
<dbReference type="Proteomes" id="UP001610446">
    <property type="component" value="Unassembled WGS sequence"/>
</dbReference>
<gene>
    <name evidence="1" type="ORF">BJY01DRAFT_211171</name>
</gene>
<keyword evidence="2" id="KW-1185">Reference proteome</keyword>
<organism evidence="1 2">
    <name type="scientific">Aspergillus pseudoustus</name>
    <dbReference type="NCBI Taxonomy" id="1810923"/>
    <lineage>
        <taxon>Eukaryota</taxon>
        <taxon>Fungi</taxon>
        <taxon>Dikarya</taxon>
        <taxon>Ascomycota</taxon>
        <taxon>Pezizomycotina</taxon>
        <taxon>Eurotiomycetes</taxon>
        <taxon>Eurotiomycetidae</taxon>
        <taxon>Eurotiales</taxon>
        <taxon>Aspergillaceae</taxon>
        <taxon>Aspergillus</taxon>
        <taxon>Aspergillus subgen. Nidulantes</taxon>
    </lineage>
</organism>
<protein>
    <recommendedName>
        <fullName evidence="3">Ig-like domain-containing protein</fullName>
    </recommendedName>
</protein>
<reference evidence="1 2" key="1">
    <citation type="submission" date="2024-07" db="EMBL/GenBank/DDBJ databases">
        <title>Section-level genome sequencing and comparative genomics of Aspergillus sections Usti and Cavernicolus.</title>
        <authorList>
            <consortium name="Lawrence Berkeley National Laboratory"/>
            <person name="Nybo J.L."/>
            <person name="Vesth T.C."/>
            <person name="Theobald S."/>
            <person name="Frisvad J.C."/>
            <person name="Larsen T.O."/>
            <person name="Kjaerboelling I."/>
            <person name="Rothschild-Mancinelli K."/>
            <person name="Lyhne E.K."/>
            <person name="Kogle M.E."/>
            <person name="Barry K."/>
            <person name="Clum A."/>
            <person name="Na H."/>
            <person name="Ledsgaard L."/>
            <person name="Lin J."/>
            <person name="Lipzen A."/>
            <person name="Kuo A."/>
            <person name="Riley R."/>
            <person name="Mondo S."/>
            <person name="Labutti K."/>
            <person name="Haridas S."/>
            <person name="Pangalinan J."/>
            <person name="Salamov A.A."/>
            <person name="Simmons B.A."/>
            <person name="Magnuson J.K."/>
            <person name="Chen J."/>
            <person name="Drula E."/>
            <person name="Henrissat B."/>
            <person name="Wiebenga A."/>
            <person name="Lubbers R.J."/>
            <person name="Gomes A.C."/>
            <person name="Makela M.R."/>
            <person name="Stajich J."/>
            <person name="Grigoriev I.V."/>
            <person name="Mortensen U.H."/>
            <person name="De Vries R.P."/>
            <person name="Baker S.E."/>
            <person name="Andersen M.R."/>
        </authorList>
    </citation>
    <scope>NUCLEOTIDE SEQUENCE [LARGE SCALE GENOMIC DNA]</scope>
    <source>
        <strain evidence="1 2">CBS 123904</strain>
    </source>
</reference>
<name>A0ABR4KA63_9EURO</name>
<evidence type="ECO:0008006" key="3">
    <source>
        <dbReference type="Google" id="ProtNLM"/>
    </source>
</evidence>
<dbReference type="EMBL" id="JBFXLU010000045">
    <property type="protein sequence ID" value="KAL2849174.1"/>
    <property type="molecule type" value="Genomic_DNA"/>
</dbReference>
<comment type="caution">
    <text evidence="1">The sequence shown here is derived from an EMBL/GenBank/DDBJ whole genome shotgun (WGS) entry which is preliminary data.</text>
</comment>
<accession>A0ABR4KA63</accession>
<evidence type="ECO:0000313" key="2">
    <source>
        <dbReference type="Proteomes" id="UP001610446"/>
    </source>
</evidence>
<sequence length="58" mass="6790">MCPSNDGRFSCHARHHSTGAKWIRQHNRLHMKSRSREILQELWSPGARTSLQASLHQR</sequence>